<gene>
    <name evidence="2" type="ORF">HO173_003218</name>
</gene>
<comment type="caution">
    <text evidence="2">The sequence shown here is derived from an EMBL/GenBank/DDBJ whole genome shotgun (WGS) entry which is preliminary data.</text>
</comment>
<evidence type="ECO:0000256" key="1">
    <source>
        <dbReference type="SAM" id="MobiDB-lite"/>
    </source>
</evidence>
<name>A0A8H6G1H8_9LECA</name>
<sequence length="122" mass="13877">MVEIQSDAAPRRPFRRTPLQDHTNAEVDADSESKNRNKCEEFWVTHIDAEVDVDSESKHRNKRAECWVTQDGELHTTKAGPLMKNFNVQLKTLKWLRSKDDVSLGIPTTTCDSQTSTPNPTP</sequence>
<dbReference type="RefSeq" id="XP_037168011.1">
    <property type="nucleotide sequence ID" value="XM_037305146.1"/>
</dbReference>
<reference evidence="2 3" key="1">
    <citation type="journal article" date="2020" name="Genomics">
        <title>Complete, high-quality genomes from long-read metagenomic sequencing of two wolf lichen thalli reveals enigmatic genome architecture.</title>
        <authorList>
            <person name="McKenzie S.K."/>
            <person name="Walston R.F."/>
            <person name="Allen J.L."/>
        </authorList>
    </citation>
    <scope>NUCLEOTIDE SEQUENCE [LARGE SCALE GENOMIC DNA]</scope>
    <source>
        <strain evidence="2">WasteWater2</strain>
    </source>
</reference>
<protein>
    <submittedName>
        <fullName evidence="2">Uncharacterized protein</fullName>
    </submittedName>
</protein>
<dbReference type="GeneID" id="59284887"/>
<evidence type="ECO:0000313" key="3">
    <source>
        <dbReference type="Proteomes" id="UP000578531"/>
    </source>
</evidence>
<feature type="region of interest" description="Disordered" evidence="1">
    <location>
        <begin position="1"/>
        <end position="35"/>
    </location>
</feature>
<organism evidence="2 3">
    <name type="scientific">Letharia columbiana</name>
    <dbReference type="NCBI Taxonomy" id="112416"/>
    <lineage>
        <taxon>Eukaryota</taxon>
        <taxon>Fungi</taxon>
        <taxon>Dikarya</taxon>
        <taxon>Ascomycota</taxon>
        <taxon>Pezizomycotina</taxon>
        <taxon>Lecanoromycetes</taxon>
        <taxon>OSLEUM clade</taxon>
        <taxon>Lecanoromycetidae</taxon>
        <taxon>Lecanorales</taxon>
        <taxon>Lecanorineae</taxon>
        <taxon>Parmeliaceae</taxon>
        <taxon>Letharia</taxon>
    </lineage>
</organism>
<dbReference type="Proteomes" id="UP000578531">
    <property type="component" value="Unassembled WGS sequence"/>
</dbReference>
<proteinExistence type="predicted"/>
<keyword evidence="3" id="KW-1185">Reference proteome</keyword>
<dbReference type="EMBL" id="JACCJC010000008">
    <property type="protein sequence ID" value="KAF6238712.1"/>
    <property type="molecule type" value="Genomic_DNA"/>
</dbReference>
<accession>A0A8H6G1H8</accession>
<evidence type="ECO:0000313" key="2">
    <source>
        <dbReference type="EMBL" id="KAF6238712.1"/>
    </source>
</evidence>
<dbReference type="AlphaFoldDB" id="A0A8H6G1H8"/>